<evidence type="ECO:0000256" key="6">
    <source>
        <dbReference type="SAM" id="Phobius"/>
    </source>
</evidence>
<dbReference type="InterPro" id="IPR001128">
    <property type="entry name" value="Cyt_P450"/>
</dbReference>
<feature type="binding site" description="axial binding residue" evidence="4">
    <location>
        <position position="462"/>
    </location>
    <ligand>
        <name>heme</name>
        <dbReference type="ChEBI" id="CHEBI:30413"/>
    </ligand>
    <ligandPart>
        <name>Fe</name>
        <dbReference type="ChEBI" id="CHEBI:18248"/>
    </ligandPart>
</feature>
<evidence type="ECO:0000313" key="8">
    <source>
        <dbReference type="Proteomes" id="UP000624244"/>
    </source>
</evidence>
<dbReference type="InterPro" id="IPR050121">
    <property type="entry name" value="Cytochrome_P450_monoxygenase"/>
</dbReference>
<dbReference type="InterPro" id="IPR017972">
    <property type="entry name" value="Cyt_P450_CS"/>
</dbReference>
<keyword evidence="6" id="KW-0812">Transmembrane</keyword>
<dbReference type="GO" id="GO:0004497">
    <property type="term" value="F:monooxygenase activity"/>
    <property type="evidence" value="ECO:0007669"/>
    <property type="project" value="UniProtKB-KW"/>
</dbReference>
<keyword evidence="5" id="KW-0503">Monooxygenase</keyword>
<evidence type="ECO:0000256" key="3">
    <source>
        <dbReference type="ARBA" id="ARBA00023004"/>
    </source>
</evidence>
<name>A0A8H6DZA7_COCSA</name>
<evidence type="ECO:0000256" key="2">
    <source>
        <dbReference type="ARBA" id="ARBA00022723"/>
    </source>
</evidence>
<evidence type="ECO:0000256" key="5">
    <source>
        <dbReference type="RuleBase" id="RU000461"/>
    </source>
</evidence>
<evidence type="ECO:0000256" key="4">
    <source>
        <dbReference type="PIRSR" id="PIRSR602401-1"/>
    </source>
</evidence>
<organism evidence="7 8">
    <name type="scientific">Cochliobolus sativus</name>
    <name type="common">Common root rot and spot blotch fungus</name>
    <name type="synonym">Bipolaris sorokiniana</name>
    <dbReference type="NCBI Taxonomy" id="45130"/>
    <lineage>
        <taxon>Eukaryota</taxon>
        <taxon>Fungi</taxon>
        <taxon>Dikarya</taxon>
        <taxon>Ascomycota</taxon>
        <taxon>Pezizomycotina</taxon>
        <taxon>Dothideomycetes</taxon>
        <taxon>Pleosporomycetidae</taxon>
        <taxon>Pleosporales</taxon>
        <taxon>Pleosporineae</taxon>
        <taxon>Pleosporaceae</taxon>
        <taxon>Bipolaris</taxon>
    </lineage>
</organism>
<dbReference type="InterPro" id="IPR036396">
    <property type="entry name" value="Cyt_P450_sf"/>
</dbReference>
<dbReference type="Pfam" id="PF00067">
    <property type="entry name" value="p450"/>
    <property type="match status" value="1"/>
</dbReference>
<comment type="similarity">
    <text evidence="5">Belongs to the cytochrome P450 family.</text>
</comment>
<keyword evidence="6" id="KW-0472">Membrane</keyword>
<keyword evidence="2 4" id="KW-0479">Metal-binding</keyword>
<dbReference type="PRINTS" id="PR00463">
    <property type="entry name" value="EP450I"/>
</dbReference>
<comment type="caution">
    <text evidence="7">The sequence shown here is derived from an EMBL/GenBank/DDBJ whole genome shotgun (WGS) entry which is preliminary data.</text>
</comment>
<feature type="transmembrane region" description="Helical" evidence="6">
    <location>
        <begin position="14"/>
        <end position="36"/>
    </location>
</feature>
<sequence length="518" mass="58588">MTIPSVMFPSPIDIPSFFLTYLHLLLITYILLWTLYTLTLHPLSRIPGPLWPRLSRTWLMYHHHTGDIDIATRALHTRYGPIVRIAPDEVTVADPSALPLIYTVQKALQKTDWYVPWRPKGLGSQPDLFTQTDERAHAAYRRIVGGVYSLSSILKSEAMLDEMLELFMQRLGGFAERGEAFDFGLWLEMYSFDNIGVAFFGQAFGFVRDSVDYNGYIHAVHLAMPFLTLLTVTPYYARPFLLLVAVCIPRLLRAVLAVEDIKKTAIKETKIATERSLEVTGKRPDAVSQLLAIVQEKGEKVNYSHKEITSDMWVGIMAGADSTSINMRSVMYFLMKNPEKLEKARAEVDTAFEDGRLSSPVQYSQASTLPYLTAVVKEAGRLFPAFSVSMPRYAPSQGLTLCDKYIPGGYTVGMNPAIVQHDTGVFGEDALEFKPERWLESEERTRAMDRAILAWGAGTRTCVGKPLALTQIYKVTAETLRRFTFEMAHNRPWKVHNCSFNVQTDVVCRFERRDLSAT</sequence>
<dbReference type="AlphaFoldDB" id="A0A8H6DZA7"/>
<evidence type="ECO:0000313" key="7">
    <source>
        <dbReference type="EMBL" id="KAF5853499.1"/>
    </source>
</evidence>
<dbReference type="CDD" id="cd11060">
    <property type="entry name" value="CYP57A1-like"/>
    <property type="match status" value="1"/>
</dbReference>
<dbReference type="SUPFAM" id="SSF48264">
    <property type="entry name" value="Cytochrome P450"/>
    <property type="match status" value="1"/>
</dbReference>
<reference evidence="7" key="1">
    <citation type="submission" date="2019-11" db="EMBL/GenBank/DDBJ databases">
        <title>Bipolaris sorokiniana Genome sequencing.</title>
        <authorList>
            <person name="Wang H."/>
        </authorList>
    </citation>
    <scope>NUCLEOTIDE SEQUENCE</scope>
</reference>
<evidence type="ECO:0008006" key="9">
    <source>
        <dbReference type="Google" id="ProtNLM"/>
    </source>
</evidence>
<comment type="cofactor">
    <cofactor evidence="1 4">
        <name>heme</name>
        <dbReference type="ChEBI" id="CHEBI:30413"/>
    </cofactor>
</comment>
<dbReference type="Gene3D" id="1.10.630.10">
    <property type="entry name" value="Cytochrome P450"/>
    <property type="match status" value="1"/>
</dbReference>
<keyword evidence="4 5" id="KW-0349">Heme</keyword>
<keyword evidence="3 4" id="KW-0408">Iron</keyword>
<keyword evidence="5" id="KW-0560">Oxidoreductase</keyword>
<proteinExistence type="inferred from homology"/>
<evidence type="ECO:0000256" key="1">
    <source>
        <dbReference type="ARBA" id="ARBA00001971"/>
    </source>
</evidence>
<dbReference type="EMBL" id="WNKQ01000002">
    <property type="protein sequence ID" value="KAF5853499.1"/>
    <property type="molecule type" value="Genomic_DNA"/>
</dbReference>
<dbReference type="PRINTS" id="PR00385">
    <property type="entry name" value="P450"/>
</dbReference>
<keyword evidence="6" id="KW-1133">Transmembrane helix</keyword>
<dbReference type="GO" id="GO:0016705">
    <property type="term" value="F:oxidoreductase activity, acting on paired donors, with incorporation or reduction of molecular oxygen"/>
    <property type="evidence" value="ECO:0007669"/>
    <property type="project" value="InterPro"/>
</dbReference>
<gene>
    <name evidence="7" type="ORF">GGP41_002049</name>
</gene>
<dbReference type="PROSITE" id="PS00086">
    <property type="entry name" value="CYTOCHROME_P450"/>
    <property type="match status" value="1"/>
</dbReference>
<dbReference type="PANTHER" id="PTHR24305:SF229">
    <property type="entry name" value="P450, PUTATIVE (EUROFUNG)-RELATED"/>
    <property type="match status" value="1"/>
</dbReference>
<dbReference type="InterPro" id="IPR002401">
    <property type="entry name" value="Cyt_P450_E_grp-I"/>
</dbReference>
<dbReference type="PANTHER" id="PTHR24305">
    <property type="entry name" value="CYTOCHROME P450"/>
    <property type="match status" value="1"/>
</dbReference>
<dbReference type="GO" id="GO:0005506">
    <property type="term" value="F:iron ion binding"/>
    <property type="evidence" value="ECO:0007669"/>
    <property type="project" value="InterPro"/>
</dbReference>
<accession>A0A8H6DZA7</accession>
<dbReference type="Proteomes" id="UP000624244">
    <property type="component" value="Unassembled WGS sequence"/>
</dbReference>
<dbReference type="GO" id="GO:0020037">
    <property type="term" value="F:heme binding"/>
    <property type="evidence" value="ECO:0007669"/>
    <property type="project" value="InterPro"/>
</dbReference>
<protein>
    <recommendedName>
        <fullName evidence="9">Cytochrome P450</fullName>
    </recommendedName>
</protein>